<evidence type="ECO:0000256" key="1">
    <source>
        <dbReference type="ARBA" id="ARBA00022741"/>
    </source>
</evidence>
<comment type="caution">
    <text evidence="7">The sequence shown here is derived from an EMBL/GenBank/DDBJ whole genome shotgun (WGS) entry which is preliminary data.</text>
</comment>
<organism evidence="7 8">
    <name type="scientific">Chrysophaeum taylorii</name>
    <dbReference type="NCBI Taxonomy" id="2483200"/>
    <lineage>
        <taxon>Eukaryota</taxon>
        <taxon>Sar</taxon>
        <taxon>Stramenopiles</taxon>
        <taxon>Ochrophyta</taxon>
        <taxon>Pelagophyceae</taxon>
        <taxon>Pelagomonadales</taxon>
        <taxon>Pelagomonadaceae</taxon>
        <taxon>Chrysophaeum</taxon>
    </lineage>
</organism>
<dbReference type="Pfam" id="PF00271">
    <property type="entry name" value="Helicase_C"/>
    <property type="match status" value="1"/>
</dbReference>
<evidence type="ECO:0000259" key="5">
    <source>
        <dbReference type="PROSITE" id="PS51192"/>
    </source>
</evidence>
<dbReference type="EMBL" id="JAQMWT010000047">
    <property type="protein sequence ID" value="KAJ8612545.1"/>
    <property type="molecule type" value="Genomic_DNA"/>
</dbReference>
<keyword evidence="8" id="KW-1185">Reference proteome</keyword>
<dbReference type="PANTHER" id="PTHR12131:SF1">
    <property type="entry name" value="ATP-DEPENDENT RNA HELICASE SUPV3L1, MITOCHONDRIAL-RELATED"/>
    <property type="match status" value="1"/>
</dbReference>
<dbReference type="InterPro" id="IPR055206">
    <property type="entry name" value="DEXQc_SUV3"/>
</dbReference>
<dbReference type="SUPFAM" id="SSF52540">
    <property type="entry name" value="P-loop containing nucleoside triphosphate hydrolases"/>
    <property type="match status" value="1"/>
</dbReference>
<evidence type="ECO:0000256" key="3">
    <source>
        <dbReference type="ARBA" id="ARBA00022806"/>
    </source>
</evidence>
<dbReference type="InterPro" id="IPR014001">
    <property type="entry name" value="Helicase_ATP-bd"/>
</dbReference>
<evidence type="ECO:0000256" key="2">
    <source>
        <dbReference type="ARBA" id="ARBA00022801"/>
    </source>
</evidence>
<dbReference type="Pfam" id="PF22527">
    <property type="entry name" value="DEXQc_Suv3"/>
    <property type="match status" value="1"/>
</dbReference>
<keyword evidence="2" id="KW-0378">Hydrolase</keyword>
<dbReference type="SMART" id="SM00490">
    <property type="entry name" value="HELICc"/>
    <property type="match status" value="1"/>
</dbReference>
<dbReference type="AlphaFoldDB" id="A0AAD7UMT4"/>
<dbReference type="PROSITE" id="PS51194">
    <property type="entry name" value="HELICASE_CTER"/>
    <property type="match status" value="1"/>
</dbReference>
<feature type="domain" description="Helicase C-terminal" evidence="6">
    <location>
        <begin position="160"/>
        <end position="323"/>
    </location>
</feature>
<keyword evidence="4" id="KW-0067">ATP-binding</keyword>
<evidence type="ECO:0000259" key="6">
    <source>
        <dbReference type="PROSITE" id="PS51194"/>
    </source>
</evidence>
<gene>
    <name evidence="7" type="ORF">CTAYLR_003721</name>
</gene>
<dbReference type="InterPro" id="IPR050699">
    <property type="entry name" value="RNA-DNA_Helicase"/>
</dbReference>
<name>A0AAD7UMT4_9STRA</name>
<accession>A0AAD7UMT4</accession>
<dbReference type="GO" id="GO:0016787">
    <property type="term" value="F:hydrolase activity"/>
    <property type="evidence" value="ECO:0007669"/>
    <property type="project" value="UniProtKB-KW"/>
</dbReference>
<proteinExistence type="predicted"/>
<evidence type="ECO:0000313" key="8">
    <source>
        <dbReference type="Proteomes" id="UP001230188"/>
    </source>
</evidence>
<dbReference type="GO" id="GO:0005524">
    <property type="term" value="F:ATP binding"/>
    <property type="evidence" value="ECO:0007669"/>
    <property type="project" value="UniProtKB-KW"/>
</dbReference>
<dbReference type="InterPro" id="IPR027417">
    <property type="entry name" value="P-loop_NTPase"/>
</dbReference>
<dbReference type="Proteomes" id="UP001230188">
    <property type="component" value="Unassembled WGS sequence"/>
</dbReference>
<evidence type="ECO:0008006" key="9">
    <source>
        <dbReference type="Google" id="ProtNLM"/>
    </source>
</evidence>
<dbReference type="Gene3D" id="3.40.50.300">
    <property type="entry name" value="P-loop containing nucleotide triphosphate hydrolases"/>
    <property type="match status" value="2"/>
</dbReference>
<dbReference type="GO" id="GO:0004386">
    <property type="term" value="F:helicase activity"/>
    <property type="evidence" value="ECO:0007669"/>
    <property type="project" value="UniProtKB-KW"/>
</dbReference>
<evidence type="ECO:0000313" key="7">
    <source>
        <dbReference type="EMBL" id="KAJ8612545.1"/>
    </source>
</evidence>
<feature type="domain" description="Helicase ATP-binding" evidence="5">
    <location>
        <begin position="6"/>
        <end position="227"/>
    </location>
</feature>
<dbReference type="PANTHER" id="PTHR12131">
    <property type="entry name" value="ATP-DEPENDENT RNA AND DNA HELICASE"/>
    <property type="match status" value="1"/>
</dbReference>
<dbReference type="InterPro" id="IPR001650">
    <property type="entry name" value="Helicase_C-like"/>
</dbReference>
<dbReference type="PROSITE" id="PS51192">
    <property type="entry name" value="HELICASE_ATP_BIND_1"/>
    <property type="match status" value="1"/>
</dbReference>
<sequence length="717" mass="78024">MSFVIDRTPEPERFVALLGPTNSGKTHEALGLLAKRGRGCYAGPLRLLALEVYEKLKAQGLDVGLVTGEESVDPSAAIVCCTPECAPASGDTLVVDECHWLQDSKRGFAWTRLVVAVGRGDWHYARFCGAGECRELLEVAVPGICVVEKTRFSRLSFGGRWSRPLAELKRDDDDDRVSAIASFSRASALAVAAACRREGLRVACLYGSLPPRTRLNEISRVRRGEVDVVSCTDVIGHGLNLPLDVVLFAQTDKFDGDRRRPLTVWECAQIAGRAGRGEKGGEVYALDVRGLGPSDEKLLRSAVDVANGDARADDLRVRVGFARPTFRDLKHADTLNGLADALDRWHATLFETRTTTPEGLRGVAEKPTCADYDARKFQVLEEVGDAAHAGGGDIYRLAVACKAIVASFSTVDDPLAVELLTTCFSKATHPFEDPNVEAALLVAADHCVKSEASIAAFRDSAKPFLESVLATPDDCNGRRQIAESLLRRRPRRDDATAWIVPIDVAVFRERIEDIGFCREPDQLETAWKIACLPVDDVRQIARAVLDGYSIYLPVDKILGADDPQILENALLDLGDIIVAARAFPDIFSRHPPPLLEKKKNRLFLEGGGERRAPASSGDAIEDLVILYDYGAKRLADELHQAIDAGDACANKGCTNRRTRLHYTVGLPAASALSISKRAVARKRSSSSRMALCASRSKASRSARARVLARRVAFICSS</sequence>
<evidence type="ECO:0000256" key="4">
    <source>
        <dbReference type="ARBA" id="ARBA00022840"/>
    </source>
</evidence>
<reference evidence="7" key="1">
    <citation type="submission" date="2023-01" db="EMBL/GenBank/DDBJ databases">
        <title>Metagenome sequencing of chrysophaentin producing Chrysophaeum taylorii.</title>
        <authorList>
            <person name="Davison J."/>
            <person name="Bewley C."/>
        </authorList>
    </citation>
    <scope>NUCLEOTIDE SEQUENCE</scope>
    <source>
        <strain evidence="7">NIES-1699</strain>
    </source>
</reference>
<keyword evidence="1" id="KW-0547">Nucleotide-binding</keyword>
<keyword evidence="3" id="KW-0347">Helicase</keyword>
<protein>
    <recommendedName>
        <fullName evidence="9">RNA helicase</fullName>
    </recommendedName>
</protein>